<dbReference type="eggNOG" id="ENOG5033P57">
    <property type="taxonomic scope" value="Bacteria"/>
</dbReference>
<dbReference type="InterPro" id="IPR031834">
    <property type="entry name" value="RnlB/LsoB_antitoxin"/>
</dbReference>
<accession>F9QCL1</accession>
<name>F9QCL1_9BACT</name>
<proteinExistence type="predicted"/>
<dbReference type="AlphaFoldDB" id="F9QCL1"/>
<protein>
    <submittedName>
        <fullName evidence="1">Uncharacterized protein</fullName>
    </submittedName>
</protein>
<dbReference type="Proteomes" id="UP000005055">
    <property type="component" value="Unassembled WGS sequence"/>
</dbReference>
<gene>
    <name evidence="1" type="ORF">GIG_00837</name>
</gene>
<dbReference type="GeneID" id="65654078"/>
<dbReference type="Pfam" id="PF15933">
    <property type="entry name" value="RnlB_antitoxin"/>
    <property type="match status" value="1"/>
</dbReference>
<evidence type="ECO:0000313" key="2">
    <source>
        <dbReference type="Proteomes" id="UP000005055"/>
    </source>
</evidence>
<dbReference type="RefSeq" id="WP_006886230.1">
    <property type="nucleotide sequence ID" value="NZ_AFVJ01000005.1"/>
</dbReference>
<evidence type="ECO:0000313" key="1">
    <source>
        <dbReference type="EMBL" id="EGS29507.1"/>
    </source>
</evidence>
<organism evidence="1 2">
    <name type="scientific">Mycoplasmopsis anatis 1340</name>
    <dbReference type="NCBI Taxonomy" id="1034808"/>
    <lineage>
        <taxon>Bacteria</taxon>
        <taxon>Bacillati</taxon>
        <taxon>Mycoplasmatota</taxon>
        <taxon>Mycoplasmoidales</taxon>
        <taxon>Metamycoplasmataceae</taxon>
        <taxon>Mycoplasmopsis</taxon>
    </lineage>
</organism>
<comment type="caution">
    <text evidence="1">The sequence shown here is derived from an EMBL/GenBank/DDBJ whole genome shotgun (WGS) entry which is preliminary data.</text>
</comment>
<reference evidence="1 2" key="1">
    <citation type="journal article" date="2011" name="J. Bacteriol.">
        <title>Genome Sequence of Duck Pathogen Mycoplasma anatis Strain 1340.</title>
        <authorList>
            <person name="Guo Z."/>
            <person name="Chen P."/>
            <person name="Ren P."/>
            <person name="Kuang S."/>
            <person name="Zhou Z."/>
            <person name="Li Z."/>
            <person name="Liu M."/>
            <person name="Shi D."/>
            <person name="Xiao Y."/>
            <person name="Wang X."/>
            <person name="Zhou R."/>
            <person name="Jin H."/>
            <person name="Bi D."/>
        </authorList>
    </citation>
    <scope>NUCLEOTIDE SEQUENCE [LARGE SCALE GENOMIC DNA]</scope>
    <source>
        <strain evidence="1 2">1340</strain>
    </source>
</reference>
<keyword evidence="2" id="KW-1185">Reference proteome</keyword>
<dbReference type="EMBL" id="AFVJ01000005">
    <property type="protein sequence ID" value="EGS29507.1"/>
    <property type="molecule type" value="Genomic_DNA"/>
</dbReference>
<sequence>MKPYLINNLKMDSFDVIITLLDYRIQISEYLMSIKIFPTGTKRILIDTALCSGINEYRFIEVELKNDDKIDLDCYSYVVVNDDIIKKANEILKYQTVFLDNCVLTKSQIKKIVQTLN</sequence>